<dbReference type="OrthoDB" id="10637539at2759"/>
<feature type="transmembrane region" description="Helical" evidence="2">
    <location>
        <begin position="800"/>
        <end position="822"/>
    </location>
</feature>
<dbReference type="Proteomes" id="UP000266841">
    <property type="component" value="Unassembled WGS sequence"/>
</dbReference>
<evidence type="ECO:0000256" key="1">
    <source>
        <dbReference type="SAM" id="MobiDB-lite"/>
    </source>
</evidence>
<dbReference type="eggNOG" id="ENOG502RW8J">
    <property type="taxonomic scope" value="Eukaryota"/>
</dbReference>
<dbReference type="EMBL" id="AGNL01016594">
    <property type="protein sequence ID" value="EJK64991.1"/>
    <property type="molecule type" value="Genomic_DNA"/>
</dbReference>
<evidence type="ECO:0000313" key="4">
    <source>
        <dbReference type="Proteomes" id="UP000266841"/>
    </source>
</evidence>
<feature type="compositionally biased region" description="Low complexity" evidence="1">
    <location>
        <begin position="212"/>
        <end position="221"/>
    </location>
</feature>
<organism evidence="3 4">
    <name type="scientific">Thalassiosira oceanica</name>
    <name type="common">Marine diatom</name>
    <dbReference type="NCBI Taxonomy" id="159749"/>
    <lineage>
        <taxon>Eukaryota</taxon>
        <taxon>Sar</taxon>
        <taxon>Stramenopiles</taxon>
        <taxon>Ochrophyta</taxon>
        <taxon>Bacillariophyta</taxon>
        <taxon>Coscinodiscophyceae</taxon>
        <taxon>Thalassiosirophycidae</taxon>
        <taxon>Thalassiosirales</taxon>
        <taxon>Thalassiosiraceae</taxon>
        <taxon>Thalassiosira</taxon>
    </lineage>
</organism>
<comment type="caution">
    <text evidence="3">The sequence shown here is derived from an EMBL/GenBank/DDBJ whole genome shotgun (WGS) entry which is preliminary data.</text>
</comment>
<sequence length="929" mass="100791">MFSTVACCGDERENARTRLRGGMMINKSSWEPPQASKGKESISLQGADAKGGVGKTEEFADFNGESTFFAARSEAGKLPTVAQQISPKRNRQLHKPQTKSQQSSHIYFEKVFRTTLQVHFHYPMKPNVLFLATLALANASPRAVSFVEFGHAFRKQSSASLAKATKKLAYQDGEAVKSAKRAAKLFKSKSGGGHTDRSSAETIVISTRPSRGSGKPKSIPKSSKHIKSLGNTWSKAAKSVQSSDSNMSYSLHTLSSSKSSKSTRYEFEPRGIDSSMSFALRADQLSMNYLSMTFDESPSFASKSSKGGDSSMSLVYAKDIMEEDSYDGGNGNGLVTSATLPSTLDSATSTSISPSPQVGQPEEESAIRQDVFGKIVFEYLSQCSSVPLPEAACLVDQTIYAFMNMSGPSRFRRLKNIHVRRLPAGHFLRQSETTSASSTCHPGEIGDDDIDDVVASSKDTCIELGFDVSDEDVQATRESFAQLFASDECWDALCGEESDPSVLFFKILFNEAAACANVQMNLPECVMETVFDLVFQADSPAARRALQECTEPTHDELNFFVSFLLIEAQATCPVETSATVNWEQASSDLVAVFGASACWGVECDGDEPSNSTTAPSGEPSEDQGFLVPTADGSICVFGDVSSRELDLEFYYKVEFDSYQLDLDDIESLMVKTICESDNRRRLDSDESNAISVVAVDSAPKDVISTEHTCEPENSSASYCLIVEGKATLYVDEDEGNHPDREILNFAYEALGAIFLAMELPEGVLSINYLGSTPPARSVDSETIHPTVVSKAKAQDGNDTYAGLAIGMAGLAVASLTMLVAGFHHLKKKKQNDPEFPDKADDNTEDLTYSHSCDRGEQALPPGGLPPGYIMPGAELVPKTSPETETPKHFILGEDPETNAAWRDLAIIPNVNPLPNVYEEEIDCDDEKSV</sequence>
<proteinExistence type="predicted"/>
<evidence type="ECO:0000256" key="2">
    <source>
        <dbReference type="SAM" id="Phobius"/>
    </source>
</evidence>
<keyword evidence="2" id="KW-0812">Transmembrane</keyword>
<name>K0SVF9_THAOC</name>
<dbReference type="AlphaFoldDB" id="K0SVF9"/>
<feature type="region of interest" description="Disordered" evidence="1">
    <location>
        <begin position="187"/>
        <end position="226"/>
    </location>
</feature>
<accession>K0SVF9</accession>
<keyword evidence="2" id="KW-1133">Transmembrane helix</keyword>
<feature type="compositionally biased region" description="Polar residues" evidence="1">
    <location>
        <begin position="200"/>
        <end position="210"/>
    </location>
</feature>
<gene>
    <name evidence="3" type="ORF">THAOC_14215</name>
</gene>
<keyword evidence="2" id="KW-0472">Membrane</keyword>
<keyword evidence="4" id="KW-1185">Reference proteome</keyword>
<reference evidence="3 4" key="1">
    <citation type="journal article" date="2012" name="Genome Biol.">
        <title>Genome and low-iron response of an oceanic diatom adapted to chronic iron limitation.</title>
        <authorList>
            <person name="Lommer M."/>
            <person name="Specht M."/>
            <person name="Roy A.S."/>
            <person name="Kraemer L."/>
            <person name="Andreson R."/>
            <person name="Gutowska M.A."/>
            <person name="Wolf J."/>
            <person name="Bergner S.V."/>
            <person name="Schilhabel M.B."/>
            <person name="Klostermeier U.C."/>
            <person name="Beiko R.G."/>
            <person name="Rosenstiel P."/>
            <person name="Hippler M."/>
            <person name="Laroche J."/>
        </authorList>
    </citation>
    <scope>NUCLEOTIDE SEQUENCE [LARGE SCALE GENOMIC DNA]</scope>
    <source>
        <strain evidence="3 4">CCMP1005</strain>
    </source>
</reference>
<protein>
    <submittedName>
        <fullName evidence="3">Uncharacterized protein</fullName>
    </submittedName>
</protein>
<evidence type="ECO:0000313" key="3">
    <source>
        <dbReference type="EMBL" id="EJK64991.1"/>
    </source>
</evidence>